<protein>
    <recommendedName>
        <fullName evidence="3">DUF4333 domain-containing protein</fullName>
    </recommendedName>
</protein>
<evidence type="ECO:0000313" key="5">
    <source>
        <dbReference type="Proteomes" id="UP000250915"/>
    </source>
</evidence>
<accession>A0A329LLC9</accession>
<organism evidence="4 5">
    <name type="scientific">Mycobacterium colombiense</name>
    <dbReference type="NCBI Taxonomy" id="339268"/>
    <lineage>
        <taxon>Bacteria</taxon>
        <taxon>Bacillati</taxon>
        <taxon>Actinomycetota</taxon>
        <taxon>Actinomycetes</taxon>
        <taxon>Mycobacteriales</taxon>
        <taxon>Mycobacteriaceae</taxon>
        <taxon>Mycobacterium</taxon>
        <taxon>Mycobacterium avium complex (MAC)</taxon>
    </lineage>
</organism>
<keyword evidence="2" id="KW-0472">Membrane</keyword>
<feature type="transmembrane region" description="Helical" evidence="2">
    <location>
        <begin position="100"/>
        <end position="124"/>
    </location>
</feature>
<gene>
    <name evidence="4" type="ORF">DQP57_17765</name>
</gene>
<evidence type="ECO:0000313" key="4">
    <source>
        <dbReference type="EMBL" id="RAV08006.1"/>
    </source>
</evidence>
<dbReference type="Proteomes" id="UP000250915">
    <property type="component" value="Unassembled WGS sequence"/>
</dbReference>
<feature type="compositionally biased region" description="Pro residues" evidence="1">
    <location>
        <begin position="63"/>
        <end position="76"/>
    </location>
</feature>
<dbReference type="Pfam" id="PF14230">
    <property type="entry name" value="DUF4333"/>
    <property type="match status" value="1"/>
</dbReference>
<feature type="compositionally biased region" description="Pro residues" evidence="1">
    <location>
        <begin position="22"/>
        <end position="38"/>
    </location>
</feature>
<dbReference type="EMBL" id="QMEV01000041">
    <property type="protein sequence ID" value="RAV08006.1"/>
    <property type="molecule type" value="Genomic_DNA"/>
</dbReference>
<name>A0A329LLC9_9MYCO</name>
<reference evidence="4 5" key="1">
    <citation type="submission" date="2018-06" db="EMBL/GenBank/DDBJ databases">
        <title>NTM in soil in Japan.</title>
        <authorList>
            <person name="Ohya K."/>
        </authorList>
    </citation>
    <scope>NUCLEOTIDE SEQUENCE [LARGE SCALE GENOMIC DNA]</scope>
    <source>
        <strain evidence="4 5">GF28</strain>
    </source>
</reference>
<feature type="region of interest" description="Disordered" evidence="1">
    <location>
        <begin position="1"/>
        <end position="83"/>
    </location>
</feature>
<evidence type="ECO:0000259" key="3">
    <source>
        <dbReference type="Pfam" id="PF14230"/>
    </source>
</evidence>
<dbReference type="InterPro" id="IPR025637">
    <property type="entry name" value="DUF4333"/>
</dbReference>
<feature type="domain" description="DUF4333" evidence="3">
    <location>
        <begin position="114"/>
        <end position="194"/>
    </location>
</feature>
<comment type="caution">
    <text evidence="4">The sequence shown here is derived from an EMBL/GenBank/DDBJ whole genome shotgun (WGS) entry which is preliminary data.</text>
</comment>
<keyword evidence="2" id="KW-1133">Transmembrane helix</keyword>
<sequence length="206" mass="21800">MPLLPSATHRERSPMQHAQQPPLAPPRHPYAPGMPPVAPQGFYEPPIQPLPRPQAFPMTPQAGPFPYPHPHLPPGANPWAPTAFTARGPRVGLRGKHLPLYLGGALTAITAAVLFAGLVAPGFLVTKQLDVRAVAAGVTHVLSDPNGYAAKNVSDVTCNDGHNPTVLKGATFTCQATIDHIKHQFTVTFTDDAGGYEVSAPKGTKI</sequence>
<evidence type="ECO:0000256" key="2">
    <source>
        <dbReference type="SAM" id="Phobius"/>
    </source>
</evidence>
<evidence type="ECO:0000256" key="1">
    <source>
        <dbReference type="SAM" id="MobiDB-lite"/>
    </source>
</evidence>
<dbReference type="OrthoDB" id="3625154at2"/>
<dbReference type="AlphaFoldDB" id="A0A329LLC9"/>
<proteinExistence type="predicted"/>
<keyword evidence="2" id="KW-0812">Transmembrane</keyword>